<evidence type="ECO:0000313" key="2">
    <source>
        <dbReference type="Proteomes" id="UP000324897"/>
    </source>
</evidence>
<sequence length="61" mass="6643">MCKPYAKGGRWCIFRASVAHSLDLVKARIPANGATLDVHSHGYLAPFNWMNAAETIQLATA</sequence>
<evidence type="ECO:0000313" key="1">
    <source>
        <dbReference type="EMBL" id="TVU11074.1"/>
    </source>
</evidence>
<gene>
    <name evidence="1" type="ORF">EJB05_44637</name>
</gene>
<reference evidence="1 2" key="1">
    <citation type="journal article" date="2019" name="Sci. Rep.">
        <title>A high-quality genome of Eragrostis curvula grass provides insights into Poaceae evolution and supports new strategies to enhance forage quality.</title>
        <authorList>
            <person name="Carballo J."/>
            <person name="Santos B.A.C.M."/>
            <person name="Zappacosta D."/>
            <person name="Garbus I."/>
            <person name="Selva J.P."/>
            <person name="Gallo C.A."/>
            <person name="Diaz A."/>
            <person name="Albertini E."/>
            <person name="Caccamo M."/>
            <person name="Echenique V."/>
        </authorList>
    </citation>
    <scope>NUCLEOTIDE SEQUENCE [LARGE SCALE GENOMIC DNA]</scope>
    <source>
        <strain evidence="2">cv. Victoria</strain>
        <tissue evidence="1">Leaf</tissue>
    </source>
</reference>
<comment type="caution">
    <text evidence="1">The sequence shown here is derived from an EMBL/GenBank/DDBJ whole genome shotgun (WGS) entry which is preliminary data.</text>
</comment>
<feature type="non-terminal residue" evidence="1">
    <location>
        <position position="1"/>
    </location>
</feature>
<protein>
    <submittedName>
        <fullName evidence="1">Uncharacterized protein</fullName>
    </submittedName>
</protein>
<dbReference type="Proteomes" id="UP000324897">
    <property type="component" value="Chromosome 3"/>
</dbReference>
<organism evidence="1 2">
    <name type="scientific">Eragrostis curvula</name>
    <name type="common">weeping love grass</name>
    <dbReference type="NCBI Taxonomy" id="38414"/>
    <lineage>
        <taxon>Eukaryota</taxon>
        <taxon>Viridiplantae</taxon>
        <taxon>Streptophyta</taxon>
        <taxon>Embryophyta</taxon>
        <taxon>Tracheophyta</taxon>
        <taxon>Spermatophyta</taxon>
        <taxon>Magnoliopsida</taxon>
        <taxon>Liliopsida</taxon>
        <taxon>Poales</taxon>
        <taxon>Poaceae</taxon>
        <taxon>PACMAD clade</taxon>
        <taxon>Chloridoideae</taxon>
        <taxon>Eragrostideae</taxon>
        <taxon>Eragrostidinae</taxon>
        <taxon>Eragrostis</taxon>
    </lineage>
</organism>
<accession>A0A5J9TIF2</accession>
<dbReference type="Gramene" id="TVU11074">
    <property type="protein sequence ID" value="TVU11074"/>
    <property type="gene ID" value="EJB05_44637"/>
</dbReference>
<dbReference type="EMBL" id="RWGY01000039">
    <property type="protein sequence ID" value="TVU11074.1"/>
    <property type="molecule type" value="Genomic_DNA"/>
</dbReference>
<name>A0A5J9TIF2_9POAL</name>
<dbReference type="AlphaFoldDB" id="A0A5J9TIF2"/>
<keyword evidence="2" id="KW-1185">Reference proteome</keyword>
<proteinExistence type="predicted"/>